<dbReference type="Pfam" id="PF13365">
    <property type="entry name" value="Trypsin_2"/>
    <property type="match status" value="1"/>
</dbReference>
<dbReference type="SUPFAM" id="SSF50494">
    <property type="entry name" value="Trypsin-like serine proteases"/>
    <property type="match status" value="1"/>
</dbReference>
<name>A0ABD3R452_9STRA</name>
<keyword evidence="8" id="KW-1185">Reference proteome</keyword>
<evidence type="ECO:0000313" key="7">
    <source>
        <dbReference type="EMBL" id="KAL3807224.1"/>
    </source>
</evidence>
<keyword evidence="2" id="KW-0645">Protease</keyword>
<feature type="region of interest" description="Disordered" evidence="5">
    <location>
        <begin position="218"/>
        <end position="242"/>
    </location>
</feature>
<dbReference type="InterPro" id="IPR036361">
    <property type="entry name" value="SAP_dom_sf"/>
</dbReference>
<evidence type="ECO:0000256" key="4">
    <source>
        <dbReference type="ARBA" id="ARBA00022825"/>
    </source>
</evidence>
<keyword evidence="4" id="KW-0720">Serine protease</keyword>
<gene>
    <name evidence="7" type="ORF">ACHAXA_001552</name>
</gene>
<evidence type="ECO:0000313" key="8">
    <source>
        <dbReference type="Proteomes" id="UP001530377"/>
    </source>
</evidence>
<dbReference type="AlphaFoldDB" id="A0ABD3R452"/>
<dbReference type="PROSITE" id="PS50106">
    <property type="entry name" value="PDZ"/>
    <property type="match status" value="1"/>
</dbReference>
<proteinExistence type="inferred from homology"/>
<accession>A0ABD3R452</accession>
<dbReference type="InterPro" id="IPR051201">
    <property type="entry name" value="Chloro_Bact_Ser_Proteases"/>
</dbReference>
<dbReference type="Proteomes" id="UP001530377">
    <property type="component" value="Unassembled WGS sequence"/>
</dbReference>
<comment type="caution">
    <text evidence="7">The sequence shown here is derived from an EMBL/GenBank/DDBJ whole genome shotgun (WGS) entry which is preliminary data.</text>
</comment>
<dbReference type="InterPro" id="IPR036034">
    <property type="entry name" value="PDZ_sf"/>
</dbReference>
<dbReference type="InterPro" id="IPR001940">
    <property type="entry name" value="Peptidase_S1C"/>
</dbReference>
<dbReference type="Gene3D" id="2.30.42.10">
    <property type="match status" value="1"/>
</dbReference>
<dbReference type="GO" id="GO:0008236">
    <property type="term" value="F:serine-type peptidase activity"/>
    <property type="evidence" value="ECO:0007669"/>
    <property type="project" value="UniProtKB-KW"/>
</dbReference>
<dbReference type="InterPro" id="IPR001478">
    <property type="entry name" value="PDZ"/>
</dbReference>
<comment type="similarity">
    <text evidence="1">Belongs to the peptidase S1C family.</text>
</comment>
<dbReference type="EMBL" id="JALLPB020000661">
    <property type="protein sequence ID" value="KAL3807224.1"/>
    <property type="molecule type" value="Genomic_DNA"/>
</dbReference>
<evidence type="ECO:0000256" key="5">
    <source>
        <dbReference type="SAM" id="MobiDB-lite"/>
    </source>
</evidence>
<dbReference type="FunFam" id="2.40.10.10:FF:000001">
    <property type="entry name" value="Periplasmic serine protease DegS"/>
    <property type="match status" value="1"/>
</dbReference>
<evidence type="ECO:0000256" key="2">
    <source>
        <dbReference type="ARBA" id="ARBA00022670"/>
    </source>
</evidence>
<dbReference type="GO" id="GO:0006508">
    <property type="term" value="P:proteolysis"/>
    <property type="evidence" value="ECO:0007669"/>
    <property type="project" value="UniProtKB-KW"/>
</dbReference>
<evidence type="ECO:0000259" key="6">
    <source>
        <dbReference type="PROSITE" id="PS50106"/>
    </source>
</evidence>
<dbReference type="SUPFAM" id="SSF68906">
    <property type="entry name" value="SAP domain"/>
    <property type="match status" value="1"/>
</dbReference>
<protein>
    <recommendedName>
        <fullName evidence="6">PDZ domain-containing protein</fullName>
    </recommendedName>
</protein>
<dbReference type="PANTHER" id="PTHR43343:SF3">
    <property type="entry name" value="PROTEASE DO-LIKE 8, CHLOROPLASTIC"/>
    <property type="match status" value="1"/>
</dbReference>
<evidence type="ECO:0000256" key="3">
    <source>
        <dbReference type="ARBA" id="ARBA00022801"/>
    </source>
</evidence>
<feature type="domain" description="PDZ" evidence="6">
    <location>
        <begin position="458"/>
        <end position="561"/>
    </location>
</feature>
<dbReference type="Gene3D" id="1.10.720.30">
    <property type="entry name" value="SAP domain"/>
    <property type="match status" value="1"/>
</dbReference>
<organism evidence="7 8">
    <name type="scientific">Cyclostephanos tholiformis</name>
    <dbReference type="NCBI Taxonomy" id="382380"/>
    <lineage>
        <taxon>Eukaryota</taxon>
        <taxon>Sar</taxon>
        <taxon>Stramenopiles</taxon>
        <taxon>Ochrophyta</taxon>
        <taxon>Bacillariophyta</taxon>
        <taxon>Coscinodiscophyceae</taxon>
        <taxon>Thalassiosirophycidae</taxon>
        <taxon>Stephanodiscales</taxon>
        <taxon>Stephanodiscaceae</taxon>
        <taxon>Cyclostephanos</taxon>
    </lineage>
</organism>
<reference evidence="7 8" key="1">
    <citation type="submission" date="2024-10" db="EMBL/GenBank/DDBJ databases">
        <title>Updated reference genomes for cyclostephanoid diatoms.</title>
        <authorList>
            <person name="Roberts W.R."/>
            <person name="Alverson A.J."/>
        </authorList>
    </citation>
    <scope>NUCLEOTIDE SEQUENCE [LARGE SCALE GENOMIC DNA]</scope>
    <source>
        <strain evidence="7 8">AJA228-03</strain>
    </source>
</reference>
<dbReference type="Pfam" id="PF13180">
    <property type="entry name" value="PDZ_2"/>
    <property type="match status" value="1"/>
</dbReference>
<dbReference type="SMART" id="SM00228">
    <property type="entry name" value="PDZ"/>
    <property type="match status" value="1"/>
</dbReference>
<sequence length="600" mass="63816">MHISDEDVETHIFRSYIRDVKFLTDVAGLLSKSKTQRKKRQFSAHHLGVGSEEVEKVYSRGCIAWQIIMHTTPTTEHRHLQSTDIVANLRRSAIPLALISSIDTSVSFLTHPIGHHASGNVNAANVGSPHPRSRVGDGAAAGCESRLFYLGGGYDEGNDADHLLRRVAGSGGDASANERGGGGEYGALSVSELKRLLSDRGVDYRDCLEKRDLVERLKNTRGLANPPSSSSSSPLGNGGLSHEENRVVNTFTRASPAVAYIQTISQQQVSQRGLSLKGTEVPMGAGSGFLWDDRGHIVTNYHVIASATKTSNPVIKVKLQGMPPQSATIVGYEPEKDLAVLRISTRGLPKPITVGSSSDLQVGQSVLAIGNPFGLDYTLTTGVVSALGRDVDGVGGRPIRGCIQSDAAINPGNSGGPLLDSRGRLIGVNMAIYSPSGASAGIGFSIPVDTVRRVVNQLIRHGRVVRPTMGVNVADDRVVRSIAMQLRRELSGVLVVEVIPGSPAEKAGLRTTELRSDGTLELGDLITEVNGEVVVSVEDLLSAIEARAEGDTVTVKIWRKCDVRLAETVQVKLIASDKLQRGISPGKKVAGSVGSRGAWQ</sequence>
<keyword evidence="3" id="KW-0378">Hydrolase</keyword>
<evidence type="ECO:0000256" key="1">
    <source>
        <dbReference type="ARBA" id="ARBA00010541"/>
    </source>
</evidence>
<dbReference type="PANTHER" id="PTHR43343">
    <property type="entry name" value="PEPTIDASE S12"/>
    <property type="match status" value="1"/>
</dbReference>
<dbReference type="Gene3D" id="2.40.10.120">
    <property type="match status" value="1"/>
</dbReference>
<feature type="compositionally biased region" description="Low complexity" evidence="5">
    <location>
        <begin position="225"/>
        <end position="235"/>
    </location>
</feature>
<dbReference type="InterPro" id="IPR009003">
    <property type="entry name" value="Peptidase_S1_PA"/>
</dbReference>
<dbReference type="SUPFAM" id="SSF50156">
    <property type="entry name" value="PDZ domain-like"/>
    <property type="match status" value="1"/>
</dbReference>
<dbReference type="PRINTS" id="PR00834">
    <property type="entry name" value="PROTEASES2C"/>
</dbReference>